<dbReference type="InterPro" id="IPR000504">
    <property type="entry name" value="RRM_dom"/>
</dbReference>
<feature type="compositionally biased region" description="Low complexity" evidence="9">
    <location>
        <begin position="118"/>
        <end position="132"/>
    </location>
</feature>
<proteinExistence type="predicted"/>
<evidence type="ECO:0000256" key="1">
    <source>
        <dbReference type="ARBA" id="ARBA00004123"/>
    </source>
</evidence>
<dbReference type="Gene3D" id="3.30.70.330">
    <property type="match status" value="1"/>
</dbReference>
<keyword evidence="5 8" id="KW-0694">RNA-binding</keyword>
<keyword evidence="4" id="KW-0507">mRNA processing</keyword>
<dbReference type="GO" id="GO:0003729">
    <property type="term" value="F:mRNA binding"/>
    <property type="evidence" value="ECO:0007669"/>
    <property type="project" value="TreeGrafter"/>
</dbReference>
<dbReference type="AlphaFoldDB" id="A0A818UR32"/>
<feature type="domain" description="RRM" evidence="10">
    <location>
        <begin position="240"/>
        <end position="316"/>
    </location>
</feature>
<feature type="region of interest" description="Disordered" evidence="9">
    <location>
        <begin position="91"/>
        <end position="133"/>
    </location>
</feature>
<evidence type="ECO:0000259" key="10">
    <source>
        <dbReference type="PROSITE" id="PS50102"/>
    </source>
</evidence>
<evidence type="ECO:0000256" key="3">
    <source>
        <dbReference type="ARBA" id="ARBA00022490"/>
    </source>
</evidence>
<feature type="region of interest" description="Disordered" evidence="9">
    <location>
        <begin position="1"/>
        <end position="27"/>
    </location>
</feature>
<feature type="compositionally biased region" description="Low complexity" evidence="9">
    <location>
        <begin position="205"/>
        <end position="215"/>
    </location>
</feature>
<dbReference type="SMART" id="SM00360">
    <property type="entry name" value="RRM"/>
    <property type="match status" value="1"/>
</dbReference>
<sequence>MLTTGPSPNVSSRNNNNTTSTNGPTTTLLTKNNLLAFHHFQQHLDATSTNSNFLGAIYNYTTMLYSFLPSDNYLALNPLVPTLLAAAAASSSSNSTTNNNGTTTTSTNANHSHVIHPSSYVTSSSSTDSSSSQHHPYAYTNMVAAATTANKISNTTTNLVVDSISHLPEIINVPSSSSIIETTTTNSNTQQISSNELINNENAQSNSSLSHSPQSTNTIIQNGTSSSTNGNTTLSGTIQKRLHVSNIPFRFRDDDLKAMFEQFGEIIDTEIIFNERGSKGFGFVTFASSDDADAAREKLHGAVVEGRKIEVNMATARSQPKPKQIVANPFGIMMNTRQRPTLIQATRAATAFTTGLALPGGYTIYPDQLAALSGLTSYPIAAQPQPSVRYITTSAPHGLSTTGQPTGTYTFGVLPMTNSVGATTGYIINGPPTTNMTSATTQIGHAYPETAYITATPTGTIGPITGMRNNVRYAPY</sequence>
<dbReference type="Proteomes" id="UP000663874">
    <property type="component" value="Unassembled WGS sequence"/>
</dbReference>
<organism evidence="11 12">
    <name type="scientific">Rotaria sordida</name>
    <dbReference type="NCBI Taxonomy" id="392033"/>
    <lineage>
        <taxon>Eukaryota</taxon>
        <taxon>Metazoa</taxon>
        <taxon>Spiralia</taxon>
        <taxon>Gnathifera</taxon>
        <taxon>Rotifera</taxon>
        <taxon>Eurotatoria</taxon>
        <taxon>Bdelloidea</taxon>
        <taxon>Philodinida</taxon>
        <taxon>Philodinidae</taxon>
        <taxon>Rotaria</taxon>
    </lineage>
</organism>
<feature type="region of interest" description="Disordered" evidence="9">
    <location>
        <begin position="203"/>
        <end position="234"/>
    </location>
</feature>
<feature type="compositionally biased region" description="Polar residues" evidence="9">
    <location>
        <begin position="1"/>
        <end position="13"/>
    </location>
</feature>
<dbReference type="FunFam" id="3.30.70.330:FF:000375">
    <property type="entry name" value="RNA binding fox-1 homolog 1"/>
    <property type="match status" value="1"/>
</dbReference>
<accession>A0A818UR32</accession>
<evidence type="ECO:0000256" key="2">
    <source>
        <dbReference type="ARBA" id="ARBA00004496"/>
    </source>
</evidence>
<comment type="caution">
    <text evidence="11">The sequence shown here is derived from an EMBL/GenBank/DDBJ whole genome shotgun (WGS) entry which is preliminary data.</text>
</comment>
<dbReference type="GO" id="GO:0005737">
    <property type="term" value="C:cytoplasm"/>
    <property type="evidence" value="ECO:0007669"/>
    <property type="project" value="UniProtKB-SubCell"/>
</dbReference>
<dbReference type="Pfam" id="PF00076">
    <property type="entry name" value="RRM_1"/>
    <property type="match status" value="1"/>
</dbReference>
<dbReference type="InterPro" id="IPR035979">
    <property type="entry name" value="RBD_domain_sf"/>
</dbReference>
<gene>
    <name evidence="11" type="ORF">FNK824_LOCUS9201</name>
</gene>
<dbReference type="PANTHER" id="PTHR15597">
    <property type="entry name" value="ATAXIN 2-BINDING PROTEIN 1-RELATED"/>
    <property type="match status" value="1"/>
</dbReference>
<dbReference type="GO" id="GO:0008380">
    <property type="term" value="P:RNA splicing"/>
    <property type="evidence" value="ECO:0007669"/>
    <property type="project" value="UniProtKB-KW"/>
</dbReference>
<evidence type="ECO:0000256" key="8">
    <source>
        <dbReference type="PROSITE-ProRule" id="PRU00176"/>
    </source>
</evidence>
<name>A0A818UR32_9BILA</name>
<dbReference type="SUPFAM" id="SSF54928">
    <property type="entry name" value="RNA-binding domain, RBD"/>
    <property type="match status" value="1"/>
</dbReference>
<dbReference type="InterPro" id="IPR047131">
    <property type="entry name" value="RBFOX1-like"/>
</dbReference>
<evidence type="ECO:0000256" key="5">
    <source>
        <dbReference type="ARBA" id="ARBA00022884"/>
    </source>
</evidence>
<feature type="compositionally biased region" description="Low complexity" evidence="9">
    <location>
        <begin position="222"/>
        <end position="234"/>
    </location>
</feature>
<evidence type="ECO:0000256" key="4">
    <source>
        <dbReference type="ARBA" id="ARBA00022664"/>
    </source>
</evidence>
<dbReference type="GO" id="GO:0007399">
    <property type="term" value="P:nervous system development"/>
    <property type="evidence" value="ECO:0007669"/>
    <property type="project" value="InterPro"/>
</dbReference>
<evidence type="ECO:0000256" key="6">
    <source>
        <dbReference type="ARBA" id="ARBA00023187"/>
    </source>
</evidence>
<dbReference type="GO" id="GO:0000381">
    <property type="term" value="P:regulation of alternative mRNA splicing, via spliceosome"/>
    <property type="evidence" value="ECO:0007669"/>
    <property type="project" value="InterPro"/>
</dbReference>
<evidence type="ECO:0000313" key="12">
    <source>
        <dbReference type="Proteomes" id="UP000663874"/>
    </source>
</evidence>
<evidence type="ECO:0000313" key="11">
    <source>
        <dbReference type="EMBL" id="CAF3701620.1"/>
    </source>
</evidence>
<keyword evidence="6" id="KW-0508">mRNA splicing</keyword>
<dbReference type="GO" id="GO:0005634">
    <property type="term" value="C:nucleus"/>
    <property type="evidence" value="ECO:0007669"/>
    <property type="project" value="UniProtKB-SubCell"/>
</dbReference>
<evidence type="ECO:0000256" key="7">
    <source>
        <dbReference type="ARBA" id="ARBA00023242"/>
    </source>
</evidence>
<feature type="compositionally biased region" description="Low complexity" evidence="9">
    <location>
        <begin position="91"/>
        <end position="110"/>
    </location>
</feature>
<dbReference type="EMBL" id="CAJOBE010000951">
    <property type="protein sequence ID" value="CAF3701620.1"/>
    <property type="molecule type" value="Genomic_DNA"/>
</dbReference>
<protein>
    <recommendedName>
        <fullName evidence="10">RRM domain-containing protein</fullName>
    </recommendedName>
</protein>
<dbReference type="GO" id="GO:0006397">
    <property type="term" value="P:mRNA processing"/>
    <property type="evidence" value="ECO:0007669"/>
    <property type="project" value="UniProtKB-KW"/>
</dbReference>
<dbReference type="CDD" id="cd12407">
    <property type="entry name" value="RRM_FOX1_like"/>
    <property type="match status" value="1"/>
</dbReference>
<comment type="subcellular location">
    <subcellularLocation>
        <location evidence="2">Cytoplasm</location>
    </subcellularLocation>
    <subcellularLocation>
        <location evidence="1">Nucleus</location>
    </subcellularLocation>
</comment>
<reference evidence="11" key="1">
    <citation type="submission" date="2021-02" db="EMBL/GenBank/DDBJ databases">
        <authorList>
            <person name="Nowell W R."/>
        </authorList>
    </citation>
    <scope>NUCLEOTIDE SEQUENCE</scope>
</reference>
<feature type="compositionally biased region" description="Low complexity" evidence="9">
    <location>
        <begin position="14"/>
        <end position="27"/>
    </location>
</feature>
<dbReference type="PANTHER" id="PTHR15597:SF22">
    <property type="entry name" value="RNA-BINDING FOX PROTEIN 1, ISOFORM H"/>
    <property type="match status" value="1"/>
</dbReference>
<keyword evidence="7" id="KW-0539">Nucleus</keyword>
<keyword evidence="3" id="KW-0963">Cytoplasm</keyword>
<dbReference type="PROSITE" id="PS50102">
    <property type="entry name" value="RRM"/>
    <property type="match status" value="1"/>
</dbReference>
<dbReference type="InterPro" id="IPR012677">
    <property type="entry name" value="Nucleotide-bd_a/b_plait_sf"/>
</dbReference>
<dbReference type="InterPro" id="IPR034237">
    <property type="entry name" value="FOX1_RRM"/>
</dbReference>
<evidence type="ECO:0000256" key="9">
    <source>
        <dbReference type="SAM" id="MobiDB-lite"/>
    </source>
</evidence>